<dbReference type="GO" id="GO:0031425">
    <property type="term" value="P:chloroplast RNA processing"/>
    <property type="evidence" value="ECO:0000318"/>
    <property type="project" value="GO_Central"/>
</dbReference>
<dbReference type="PROSITE" id="PS51375">
    <property type="entry name" value="PPR"/>
    <property type="match status" value="4"/>
</dbReference>
<proteinExistence type="predicted"/>
<dbReference type="Proteomes" id="UP000813463">
    <property type="component" value="Chromosome 6"/>
</dbReference>
<dbReference type="InterPro" id="IPR011990">
    <property type="entry name" value="TPR-like_helical_dom_sf"/>
</dbReference>
<dbReference type="Pfam" id="PF01535">
    <property type="entry name" value="PPR"/>
    <property type="match status" value="2"/>
</dbReference>
<dbReference type="OrthoDB" id="1862136at2759"/>
<reference evidence="3" key="1">
    <citation type="journal article" date="2021" name="Nat. Commun.">
        <title>Genomic analyses provide insights into spinach domestication and the genetic basis of agronomic traits.</title>
        <authorList>
            <person name="Cai X."/>
            <person name="Sun X."/>
            <person name="Xu C."/>
            <person name="Sun H."/>
            <person name="Wang X."/>
            <person name="Ge C."/>
            <person name="Zhang Z."/>
            <person name="Wang Q."/>
            <person name="Fei Z."/>
            <person name="Jiao C."/>
            <person name="Wang Q."/>
        </authorList>
    </citation>
    <scope>NUCLEOTIDE SEQUENCE [LARGE SCALE GENOMIC DNA]</scope>
    <source>
        <strain evidence="3">cv. Varoflay</strain>
    </source>
</reference>
<dbReference type="KEGG" id="soe:110793211"/>
<dbReference type="GO" id="GO:0009451">
    <property type="term" value="P:RNA modification"/>
    <property type="evidence" value="ECO:0000318"/>
    <property type="project" value="GO_Central"/>
</dbReference>
<dbReference type="PANTHER" id="PTHR47926:SF347">
    <property type="entry name" value="PENTATRICOPEPTIDE REPEAT-CONTAINING PROTEIN"/>
    <property type="match status" value="1"/>
</dbReference>
<accession>A0A9R0K0Y3</accession>
<sequence>MNGLVRKWEFLFNNTAKYKSFSSWRNSHVHIKDSHDYIYLLKRCCSRKTLKQIHAQIIVADYVQNPFVASKVLGKYIEYAAKGMEDARKVFDQLPERDVFLWNIILQGYSKHGPFADAWSYYVEMLVAGAAADQYTFPFMLKACGGAKEIKMGQVIHGQIVKSGFALDVFVGNALVAFYGKCEEVSSSREMFDEMSQRDIVSWNSMISAYVVNGRHNEGLELFHVMLNDETISPDQATLVAILPACGQQSALKEGLWIHSYIVKSCMELDAAFGSGLISFYANIGRLRPAKLIFDRVNDKNIVVWNAMIRAYGTHGHADEAIKLFSQLVDAGLRPDGLIFLCLLSACSHARMISEGLELFEKMEEYRVEKRAEHYACVIDLYSRAGLIDEAMKFINKMPIDAGKDAYGALLGACRIHNNIQVAEQVAKRLFDLDPENAGRYLILIKMYEDTGRHQDAAKLRTQLKDRKIRRPVGSSAIEVDYTFHTFGAEDETHPFKDQIFDTLHKLEIVMIDETTVVDQCVMNS</sequence>
<dbReference type="InterPro" id="IPR046960">
    <property type="entry name" value="PPR_At4g14850-like_plant"/>
</dbReference>
<name>A0A9R0K0Y3_SPIOL</name>
<evidence type="ECO:0000313" key="4">
    <source>
        <dbReference type="RefSeq" id="XP_021853763.1"/>
    </source>
</evidence>
<protein>
    <submittedName>
        <fullName evidence="4">Pentatricopeptide repeat-containing protein At2g33760-like</fullName>
    </submittedName>
</protein>
<feature type="repeat" description="PPR" evidence="2">
    <location>
        <begin position="98"/>
        <end position="132"/>
    </location>
</feature>
<evidence type="ECO:0000256" key="1">
    <source>
        <dbReference type="ARBA" id="ARBA00022737"/>
    </source>
</evidence>
<dbReference type="FunFam" id="1.25.40.10:FF:000427">
    <property type="entry name" value="Pentatricopeptide repeat-containing protein chloroplastic"/>
    <property type="match status" value="1"/>
</dbReference>
<dbReference type="AlphaFoldDB" id="A0A9R0K0Y3"/>
<dbReference type="GeneID" id="110793211"/>
<evidence type="ECO:0000313" key="3">
    <source>
        <dbReference type="Proteomes" id="UP000813463"/>
    </source>
</evidence>
<feature type="repeat" description="PPR" evidence="2">
    <location>
        <begin position="336"/>
        <end position="370"/>
    </location>
</feature>
<dbReference type="PANTHER" id="PTHR47926">
    <property type="entry name" value="PENTATRICOPEPTIDE REPEAT-CONTAINING PROTEIN"/>
    <property type="match status" value="1"/>
</dbReference>
<feature type="repeat" description="PPR" evidence="2">
    <location>
        <begin position="301"/>
        <end position="335"/>
    </location>
</feature>
<dbReference type="GO" id="GO:0003723">
    <property type="term" value="F:RNA binding"/>
    <property type="evidence" value="ECO:0007669"/>
    <property type="project" value="InterPro"/>
</dbReference>
<keyword evidence="1" id="KW-0677">Repeat</keyword>
<dbReference type="RefSeq" id="XP_021853763.1">
    <property type="nucleotide sequence ID" value="XM_021998071.1"/>
</dbReference>
<dbReference type="InterPro" id="IPR002885">
    <property type="entry name" value="PPR_rpt"/>
</dbReference>
<dbReference type="Gene3D" id="1.25.40.10">
    <property type="entry name" value="Tetratricopeptide repeat domain"/>
    <property type="match status" value="3"/>
</dbReference>
<reference evidence="4" key="2">
    <citation type="submission" date="2025-08" db="UniProtKB">
        <authorList>
            <consortium name="RefSeq"/>
        </authorList>
    </citation>
    <scope>IDENTIFICATION</scope>
    <source>
        <tissue evidence="4">Leaf</tissue>
    </source>
</reference>
<dbReference type="Pfam" id="PF13041">
    <property type="entry name" value="PPR_2"/>
    <property type="match status" value="3"/>
</dbReference>
<dbReference type="NCBIfam" id="TIGR00756">
    <property type="entry name" value="PPR"/>
    <property type="match status" value="5"/>
</dbReference>
<gene>
    <name evidence="4" type="primary">LOC110793211</name>
</gene>
<organism evidence="3 4">
    <name type="scientific">Spinacia oleracea</name>
    <name type="common">Spinach</name>
    <dbReference type="NCBI Taxonomy" id="3562"/>
    <lineage>
        <taxon>Eukaryota</taxon>
        <taxon>Viridiplantae</taxon>
        <taxon>Streptophyta</taxon>
        <taxon>Embryophyta</taxon>
        <taxon>Tracheophyta</taxon>
        <taxon>Spermatophyta</taxon>
        <taxon>Magnoliopsida</taxon>
        <taxon>eudicotyledons</taxon>
        <taxon>Gunneridae</taxon>
        <taxon>Pentapetalae</taxon>
        <taxon>Caryophyllales</taxon>
        <taxon>Chenopodiaceae</taxon>
        <taxon>Chenopodioideae</taxon>
        <taxon>Anserineae</taxon>
        <taxon>Spinacia</taxon>
    </lineage>
</organism>
<feature type="repeat" description="PPR" evidence="2">
    <location>
        <begin position="199"/>
        <end position="233"/>
    </location>
</feature>
<keyword evidence="3" id="KW-1185">Reference proteome</keyword>
<dbReference type="FunFam" id="1.25.40.10:FF:000090">
    <property type="entry name" value="Pentatricopeptide repeat-containing protein, chloroplastic"/>
    <property type="match status" value="1"/>
</dbReference>
<dbReference type="SUPFAM" id="SSF48452">
    <property type="entry name" value="TPR-like"/>
    <property type="match status" value="2"/>
</dbReference>
<evidence type="ECO:0000256" key="2">
    <source>
        <dbReference type="PROSITE-ProRule" id="PRU00708"/>
    </source>
</evidence>
<dbReference type="InterPro" id="IPR046848">
    <property type="entry name" value="E_motif"/>
</dbReference>
<dbReference type="Pfam" id="PF20431">
    <property type="entry name" value="E_motif"/>
    <property type="match status" value="1"/>
</dbReference>